<dbReference type="InterPro" id="IPR014729">
    <property type="entry name" value="Rossmann-like_a/b/a_fold"/>
</dbReference>
<dbReference type="InterPro" id="IPR052735">
    <property type="entry name" value="NAD_biosynth-regulator"/>
</dbReference>
<dbReference type="SUPFAM" id="SSF52540">
    <property type="entry name" value="P-loop containing nucleoside triphosphate hydrolases"/>
    <property type="match status" value="1"/>
</dbReference>
<gene>
    <name evidence="3" type="ORF">BST12_22280</name>
</gene>
<feature type="domain" description="NadR/Ttd14 AAA" evidence="2">
    <location>
        <begin position="154"/>
        <end position="293"/>
    </location>
</feature>
<evidence type="ECO:0000313" key="3">
    <source>
        <dbReference type="EMBL" id="ORA15159.1"/>
    </source>
</evidence>
<dbReference type="AlphaFoldDB" id="A0A1W9ZH25"/>
<proteinExistence type="predicted"/>
<dbReference type="RefSeq" id="WP_083115420.1">
    <property type="nucleotide sequence ID" value="NZ_JACKTS010000018.1"/>
</dbReference>
<protein>
    <submittedName>
        <fullName evidence="3">Transcriptional regulator</fullName>
    </submittedName>
</protein>
<dbReference type="NCBIfam" id="TIGR00125">
    <property type="entry name" value="cyt_tran_rel"/>
    <property type="match status" value="1"/>
</dbReference>
<dbReference type="GO" id="GO:0000309">
    <property type="term" value="F:nicotinamide-nucleotide adenylyltransferase activity"/>
    <property type="evidence" value="ECO:0007669"/>
    <property type="project" value="InterPro"/>
</dbReference>
<dbReference type="GO" id="GO:0009435">
    <property type="term" value="P:NAD+ biosynthetic process"/>
    <property type="evidence" value="ECO:0007669"/>
    <property type="project" value="InterPro"/>
</dbReference>
<organism evidence="3 4">
    <name type="scientific">Mycobacterium angelicum</name>
    <dbReference type="NCBI Taxonomy" id="470074"/>
    <lineage>
        <taxon>Bacteria</taxon>
        <taxon>Bacillati</taxon>
        <taxon>Actinomycetota</taxon>
        <taxon>Actinomycetes</taxon>
        <taxon>Mycobacteriales</taxon>
        <taxon>Mycobacteriaceae</taxon>
        <taxon>Mycobacterium</taxon>
    </lineage>
</organism>
<dbReference type="Gene3D" id="3.40.50.620">
    <property type="entry name" value="HUPs"/>
    <property type="match status" value="1"/>
</dbReference>
<dbReference type="Proteomes" id="UP000192284">
    <property type="component" value="Unassembled WGS sequence"/>
</dbReference>
<reference evidence="3 4" key="1">
    <citation type="submission" date="2017-02" db="EMBL/GenBank/DDBJ databases">
        <title>The new phylogeny of genus Mycobacterium.</title>
        <authorList>
            <person name="Tortoli E."/>
            <person name="Trovato A."/>
            <person name="Cirillo D.M."/>
        </authorList>
    </citation>
    <scope>NUCLEOTIDE SEQUENCE [LARGE SCALE GENOMIC DNA]</scope>
    <source>
        <strain evidence="3 4">DSM 45057</strain>
    </source>
</reference>
<accession>A0A1W9ZH25</accession>
<dbReference type="EMBL" id="MVHE01000052">
    <property type="protein sequence ID" value="ORA15159.1"/>
    <property type="molecule type" value="Genomic_DNA"/>
</dbReference>
<dbReference type="InterPro" id="IPR016429">
    <property type="entry name" value="NAD_NadR"/>
</dbReference>
<dbReference type="InterPro" id="IPR027417">
    <property type="entry name" value="P-loop_NTPase"/>
</dbReference>
<evidence type="ECO:0000256" key="1">
    <source>
        <dbReference type="PIRSR" id="PIRSR004776-1"/>
    </source>
</evidence>
<dbReference type="GO" id="GO:0050262">
    <property type="term" value="F:ribosylnicotinamide kinase activity"/>
    <property type="evidence" value="ECO:0007669"/>
    <property type="project" value="InterPro"/>
</dbReference>
<dbReference type="PANTHER" id="PTHR37512:SF1">
    <property type="entry name" value="NADR_TTD14 AAA DOMAIN-CONTAINING PROTEIN"/>
    <property type="match status" value="1"/>
</dbReference>
<dbReference type="OrthoDB" id="3249147at2"/>
<evidence type="ECO:0000259" key="2">
    <source>
        <dbReference type="Pfam" id="PF13521"/>
    </source>
</evidence>
<dbReference type="GO" id="GO:0000166">
    <property type="term" value="F:nucleotide binding"/>
    <property type="evidence" value="ECO:0007669"/>
    <property type="project" value="UniProtKB-KW"/>
</dbReference>
<dbReference type="InterPro" id="IPR038727">
    <property type="entry name" value="NadR/Ttd14_AAA_dom"/>
</dbReference>
<dbReference type="InterPro" id="IPR004821">
    <property type="entry name" value="Cyt_trans-like"/>
</dbReference>
<dbReference type="PANTHER" id="PTHR37512">
    <property type="entry name" value="TRIFUNCTIONAL NAD BIOSYNTHESIS/REGULATOR PROTEIN NADR"/>
    <property type="match status" value="1"/>
</dbReference>
<dbReference type="Gene3D" id="3.40.50.300">
    <property type="entry name" value="P-loop containing nucleotide triphosphate hydrolases"/>
    <property type="match status" value="1"/>
</dbReference>
<sequence>MTHGMVLGKFMPPHAGHIYLCEFARQWVDDLTIVVGTRADEPIPGKQRVKWMRELFPFNLVIHLPNDNPQRPWDHPDFWPIWKATLEDALPRLPDFYFGAEPYNAQFAELLGARFVPVDQGRVVVPISATEIRADPLAHWQHIPRCVRPAFVKRISIIGPEGTGKTTLARALAEKLGTSWVPERANILRELDAPAGLDWTEIARGQIASEQALARDADRFLVCDTDPIATAVWAELLAGGCPPELRELAGRSYDLTLLTTSGASGDAFSVRCEQALRAAGRRYVVLTGSWEERVSTAVRAVEELAPARG</sequence>
<dbReference type="PIRSF" id="PIRSF004776">
    <property type="entry name" value="NadR_NMNAT/RNK"/>
    <property type="match status" value="1"/>
</dbReference>
<feature type="binding site" evidence="1">
    <location>
        <position position="14"/>
    </location>
    <ligand>
        <name>NAD(+)</name>
        <dbReference type="ChEBI" id="CHEBI:57540"/>
        <label>1</label>
    </ligand>
</feature>
<keyword evidence="4" id="KW-1185">Reference proteome</keyword>
<comment type="caution">
    <text evidence="3">The sequence shown here is derived from an EMBL/GenBank/DDBJ whole genome shotgun (WGS) entry which is preliminary data.</text>
</comment>
<dbReference type="Pfam" id="PF13521">
    <property type="entry name" value="AAA_28"/>
    <property type="match status" value="1"/>
</dbReference>
<dbReference type="SUPFAM" id="SSF52374">
    <property type="entry name" value="Nucleotidylyl transferase"/>
    <property type="match status" value="1"/>
</dbReference>
<name>A0A1W9ZH25_MYCAN</name>
<keyword evidence="1" id="KW-0547">Nucleotide-binding</keyword>
<evidence type="ECO:0000313" key="4">
    <source>
        <dbReference type="Proteomes" id="UP000192284"/>
    </source>
</evidence>